<evidence type="ECO:0000256" key="1">
    <source>
        <dbReference type="ARBA" id="ARBA00004651"/>
    </source>
</evidence>
<dbReference type="InterPro" id="IPR000045">
    <property type="entry name" value="Prepilin_IV_endopep_pep"/>
</dbReference>
<dbReference type="KEGG" id="mcad:Pan265_11520"/>
<comment type="subcellular location">
    <subcellularLocation>
        <location evidence="1">Cell membrane</location>
        <topology evidence="1">Multi-pass membrane protein</topology>
    </subcellularLocation>
</comment>
<feature type="transmembrane region" description="Helical" evidence="7">
    <location>
        <begin position="143"/>
        <end position="165"/>
    </location>
</feature>
<comment type="similarity">
    <text evidence="2">Belongs to the peptidase A24 family.</text>
</comment>
<reference evidence="10 11" key="1">
    <citation type="submission" date="2019-02" db="EMBL/GenBank/DDBJ databases">
        <title>Deep-cultivation of Planctomycetes and their phenomic and genomic characterization uncovers novel biology.</title>
        <authorList>
            <person name="Wiegand S."/>
            <person name="Jogler M."/>
            <person name="Boedeker C."/>
            <person name="Pinto D."/>
            <person name="Vollmers J."/>
            <person name="Rivas-Marin E."/>
            <person name="Kohn T."/>
            <person name="Peeters S.H."/>
            <person name="Heuer A."/>
            <person name="Rast P."/>
            <person name="Oberbeckmann S."/>
            <person name="Bunk B."/>
            <person name="Jeske O."/>
            <person name="Meyerdierks A."/>
            <person name="Storesund J.E."/>
            <person name="Kallscheuer N."/>
            <person name="Luecker S."/>
            <person name="Lage O.M."/>
            <person name="Pohl T."/>
            <person name="Merkel B.J."/>
            <person name="Hornburger P."/>
            <person name="Mueller R.-W."/>
            <person name="Bruemmer F."/>
            <person name="Labrenz M."/>
            <person name="Spormann A.M."/>
            <person name="Op den Camp H."/>
            <person name="Overmann J."/>
            <person name="Amann R."/>
            <person name="Jetten M.S.M."/>
            <person name="Mascher T."/>
            <person name="Medema M.H."/>
            <person name="Devos D.P."/>
            <person name="Kaster A.-K."/>
            <person name="Ovreas L."/>
            <person name="Rohde M."/>
            <person name="Galperin M.Y."/>
            <person name="Jogler C."/>
        </authorList>
    </citation>
    <scope>NUCLEOTIDE SEQUENCE [LARGE SCALE GENOMIC DNA]</scope>
    <source>
        <strain evidence="10 11">Pan265</strain>
    </source>
</reference>
<dbReference type="Pfam" id="PF06750">
    <property type="entry name" value="A24_N_bact"/>
    <property type="match status" value="1"/>
</dbReference>
<proteinExistence type="inferred from homology"/>
<dbReference type="InterPro" id="IPR050882">
    <property type="entry name" value="Prepilin_peptidase/N-MTase"/>
</dbReference>
<dbReference type="Pfam" id="PF01478">
    <property type="entry name" value="Peptidase_A24"/>
    <property type="match status" value="1"/>
</dbReference>
<evidence type="ECO:0000256" key="3">
    <source>
        <dbReference type="ARBA" id="ARBA00022475"/>
    </source>
</evidence>
<feature type="transmembrane region" description="Helical" evidence="7">
    <location>
        <begin position="237"/>
        <end position="253"/>
    </location>
</feature>
<organism evidence="10 11">
    <name type="scientific">Mucisphaera calidilacus</name>
    <dbReference type="NCBI Taxonomy" id="2527982"/>
    <lineage>
        <taxon>Bacteria</taxon>
        <taxon>Pseudomonadati</taxon>
        <taxon>Planctomycetota</taxon>
        <taxon>Phycisphaerae</taxon>
        <taxon>Phycisphaerales</taxon>
        <taxon>Phycisphaeraceae</taxon>
        <taxon>Mucisphaera</taxon>
    </lineage>
</organism>
<evidence type="ECO:0000256" key="5">
    <source>
        <dbReference type="ARBA" id="ARBA00022989"/>
    </source>
</evidence>
<dbReference type="GO" id="GO:0006465">
    <property type="term" value="P:signal peptide processing"/>
    <property type="evidence" value="ECO:0007669"/>
    <property type="project" value="TreeGrafter"/>
</dbReference>
<protein>
    <submittedName>
        <fullName evidence="10">Type 4 prepilin-like proteins leader peptide-processing enzyme</fullName>
    </submittedName>
</protein>
<gene>
    <name evidence="10" type="primary">outO</name>
    <name evidence="10" type="ORF">Pan265_11520</name>
</gene>
<feature type="transmembrane region" description="Helical" evidence="7">
    <location>
        <begin position="319"/>
        <end position="340"/>
    </location>
</feature>
<keyword evidence="6 7" id="KW-0472">Membrane</keyword>
<feature type="transmembrane region" description="Helical" evidence="7">
    <location>
        <begin position="76"/>
        <end position="95"/>
    </location>
</feature>
<dbReference type="PANTHER" id="PTHR30487:SF0">
    <property type="entry name" value="PREPILIN LEADER PEPTIDASE_N-METHYLTRANSFERASE-RELATED"/>
    <property type="match status" value="1"/>
</dbReference>
<dbReference type="AlphaFoldDB" id="A0A518BWE5"/>
<evidence type="ECO:0000259" key="9">
    <source>
        <dbReference type="Pfam" id="PF06750"/>
    </source>
</evidence>
<sequence>MAWVIYTFILAMGLSVGSFLNVVILRMPEGLSLVHPPSRCPGCGYRLRAWDNVPVLSWLLLRGRCRGCGQTISVQYPLVELAFGLMTLGLCWWQINRYGGDLAIAQVVYLLWPLLAVQVFLLGSLFASTAIDARHFMIPLSLCWLPFVVAVVVYPATAAGGWPYLGPYLPAGWAEPVMGAVMGLLVGMVLLMTGIIPASFADYEQVMRSLTGEEADTDVAGENALYPHPRREILKEVLFLMPAVVGLGVGWMLRSPVPMTGAMDAAVGVLGGALVGGGLIWVTRILGTLAFGKEAMGLGDVHLMVGVGAVLGWRDVTLAFFIAPFLGLLGTLLLAGLAVFHSARARVLPYGPYLSVASIVALLAGDVVTGWLGISAILAG</sequence>
<feature type="domain" description="Prepilin type IV endopeptidase peptidase" evidence="8">
    <location>
        <begin position="241"/>
        <end position="329"/>
    </location>
</feature>
<evidence type="ECO:0000313" key="10">
    <source>
        <dbReference type="EMBL" id="QDU71303.1"/>
    </source>
</evidence>
<keyword evidence="5 7" id="KW-1133">Transmembrane helix</keyword>
<feature type="transmembrane region" description="Helical" evidence="7">
    <location>
        <begin position="265"/>
        <end position="283"/>
    </location>
</feature>
<evidence type="ECO:0000259" key="8">
    <source>
        <dbReference type="Pfam" id="PF01478"/>
    </source>
</evidence>
<accession>A0A518BWE5</accession>
<feature type="transmembrane region" description="Helical" evidence="7">
    <location>
        <begin position="6"/>
        <end position="25"/>
    </location>
</feature>
<evidence type="ECO:0000313" key="11">
    <source>
        <dbReference type="Proteomes" id="UP000320386"/>
    </source>
</evidence>
<evidence type="ECO:0000256" key="2">
    <source>
        <dbReference type="ARBA" id="ARBA00005801"/>
    </source>
</evidence>
<dbReference type="EMBL" id="CP036280">
    <property type="protein sequence ID" value="QDU71303.1"/>
    <property type="molecule type" value="Genomic_DNA"/>
</dbReference>
<evidence type="ECO:0000256" key="7">
    <source>
        <dbReference type="SAM" id="Phobius"/>
    </source>
</evidence>
<dbReference type="GO" id="GO:0004190">
    <property type="term" value="F:aspartic-type endopeptidase activity"/>
    <property type="evidence" value="ECO:0007669"/>
    <property type="project" value="InterPro"/>
</dbReference>
<evidence type="ECO:0000256" key="4">
    <source>
        <dbReference type="ARBA" id="ARBA00022692"/>
    </source>
</evidence>
<feature type="transmembrane region" description="Helical" evidence="7">
    <location>
        <begin position="177"/>
        <end position="200"/>
    </location>
</feature>
<keyword evidence="4 7" id="KW-0812">Transmembrane</keyword>
<dbReference type="GO" id="GO:0005886">
    <property type="term" value="C:plasma membrane"/>
    <property type="evidence" value="ECO:0007669"/>
    <property type="project" value="UniProtKB-SubCell"/>
</dbReference>
<evidence type="ECO:0000256" key="6">
    <source>
        <dbReference type="ARBA" id="ARBA00023136"/>
    </source>
</evidence>
<feature type="transmembrane region" description="Helical" evidence="7">
    <location>
        <begin position="107"/>
        <end position="131"/>
    </location>
</feature>
<dbReference type="Proteomes" id="UP000320386">
    <property type="component" value="Chromosome"/>
</dbReference>
<feature type="domain" description="Prepilin peptidase A24 N-terminal" evidence="9">
    <location>
        <begin position="12"/>
        <end position="92"/>
    </location>
</feature>
<keyword evidence="3" id="KW-1003">Cell membrane</keyword>
<dbReference type="PANTHER" id="PTHR30487">
    <property type="entry name" value="TYPE 4 PREPILIN-LIKE PROTEINS LEADER PEPTIDE-PROCESSING ENZYME"/>
    <property type="match status" value="1"/>
</dbReference>
<name>A0A518BWE5_9BACT</name>
<keyword evidence="11" id="KW-1185">Reference proteome</keyword>
<dbReference type="InterPro" id="IPR010627">
    <property type="entry name" value="Prepilin_pept_A24_N"/>
</dbReference>
<feature type="transmembrane region" description="Helical" evidence="7">
    <location>
        <begin position="352"/>
        <end position="379"/>
    </location>
</feature>